<dbReference type="GO" id="GO:0045892">
    <property type="term" value="P:negative regulation of DNA-templated transcription"/>
    <property type="evidence" value="ECO:0007669"/>
    <property type="project" value="TreeGrafter"/>
</dbReference>
<dbReference type="Pfam" id="PF01614">
    <property type="entry name" value="IclR_C"/>
    <property type="match status" value="1"/>
</dbReference>
<dbReference type="InterPro" id="IPR005471">
    <property type="entry name" value="Tscrpt_reg_IclR_N"/>
</dbReference>
<keyword evidence="1" id="KW-0805">Transcription regulation</keyword>
<dbReference type="InterPro" id="IPR036390">
    <property type="entry name" value="WH_DNA-bd_sf"/>
</dbReference>
<keyword evidence="2" id="KW-0238">DNA-binding</keyword>
<dbReference type="SUPFAM" id="SSF55781">
    <property type="entry name" value="GAF domain-like"/>
    <property type="match status" value="1"/>
</dbReference>
<gene>
    <name evidence="6" type="ORF">NA8A_02180</name>
</gene>
<keyword evidence="7" id="KW-1185">Reference proteome</keyword>
<dbReference type="PROSITE" id="PS51077">
    <property type="entry name" value="HTH_ICLR"/>
    <property type="match status" value="1"/>
</dbReference>
<dbReference type="Proteomes" id="UP000007374">
    <property type="component" value="Unassembled WGS sequence"/>
</dbReference>
<evidence type="ECO:0000259" key="4">
    <source>
        <dbReference type="PROSITE" id="PS51077"/>
    </source>
</evidence>
<dbReference type="AlphaFoldDB" id="K2PTW4"/>
<keyword evidence="3" id="KW-0804">Transcription</keyword>
<dbReference type="PANTHER" id="PTHR30136">
    <property type="entry name" value="HELIX-TURN-HELIX TRANSCRIPTIONAL REGULATOR, ICLR FAMILY"/>
    <property type="match status" value="1"/>
</dbReference>
<dbReference type="Gene3D" id="3.30.450.40">
    <property type="match status" value="1"/>
</dbReference>
<dbReference type="InterPro" id="IPR014757">
    <property type="entry name" value="Tscrpt_reg_IclR_C"/>
</dbReference>
<dbReference type="PROSITE" id="PS51078">
    <property type="entry name" value="ICLR_ED"/>
    <property type="match status" value="1"/>
</dbReference>
<comment type="caution">
    <text evidence="6">The sequence shown here is derived from an EMBL/GenBank/DDBJ whole genome shotgun (WGS) entry which is preliminary data.</text>
</comment>
<dbReference type="GO" id="GO:0003700">
    <property type="term" value="F:DNA-binding transcription factor activity"/>
    <property type="evidence" value="ECO:0007669"/>
    <property type="project" value="TreeGrafter"/>
</dbReference>
<evidence type="ECO:0000256" key="3">
    <source>
        <dbReference type="ARBA" id="ARBA00023163"/>
    </source>
</evidence>
<proteinExistence type="predicted"/>
<dbReference type="RefSeq" id="WP_009755759.1">
    <property type="nucleotide sequence ID" value="NZ_AMSI01000001.1"/>
</dbReference>
<evidence type="ECO:0000313" key="7">
    <source>
        <dbReference type="Proteomes" id="UP000007374"/>
    </source>
</evidence>
<dbReference type="InterPro" id="IPR036388">
    <property type="entry name" value="WH-like_DNA-bd_sf"/>
</dbReference>
<dbReference type="InterPro" id="IPR050707">
    <property type="entry name" value="HTH_MetabolicPath_Reg"/>
</dbReference>
<evidence type="ECO:0000256" key="2">
    <source>
        <dbReference type="ARBA" id="ARBA00023125"/>
    </source>
</evidence>
<dbReference type="GO" id="GO:0003677">
    <property type="term" value="F:DNA binding"/>
    <property type="evidence" value="ECO:0007669"/>
    <property type="project" value="UniProtKB-KW"/>
</dbReference>
<reference evidence="6 7" key="1">
    <citation type="journal article" date="2012" name="J. Bacteriol.">
        <title>Genome Sequence of Nitratireductor indicus Type Strain C115.</title>
        <authorList>
            <person name="Lai Q."/>
            <person name="Li G."/>
            <person name="Yu Z."/>
            <person name="Shao Z."/>
        </authorList>
    </citation>
    <scope>NUCLEOTIDE SEQUENCE [LARGE SCALE GENOMIC DNA]</scope>
    <source>
        <strain evidence="6 7">C115</strain>
    </source>
</reference>
<sequence length="260" mass="28724">MKKTSRSQENKDATGPLQKSLEVMRLVVRDPYFSPSVAQIAEALSLPRPTANRIISNLIKLGMLKREPKRSHLIEGDELLDMALSVIINAAHRGPRHDILLQLAEETKETCNVGIIANGRAMYVDRVEATWPLSLRLEAGSQVPLHCSAIGKVLLSQLQSKQQDKYIDTLALQKFTDNTIIDRDELRAELSRVSALGIAFDNEEYLDGVIGMAVPISLGEQKPALALAIAAPSARMKISDLRQHLPSLLSAAERLQLCYQ</sequence>
<evidence type="ECO:0000313" key="6">
    <source>
        <dbReference type="EMBL" id="EKF44512.1"/>
    </source>
</evidence>
<dbReference type="EMBL" id="AMSI01000001">
    <property type="protein sequence ID" value="EKF44512.1"/>
    <property type="molecule type" value="Genomic_DNA"/>
</dbReference>
<accession>K2PTW4</accession>
<name>K2PTW4_9HYPH</name>
<evidence type="ECO:0000256" key="1">
    <source>
        <dbReference type="ARBA" id="ARBA00023015"/>
    </source>
</evidence>
<organism evidence="6 7">
    <name type="scientific">Nitratireductor indicus C115</name>
    <dbReference type="NCBI Taxonomy" id="1231190"/>
    <lineage>
        <taxon>Bacteria</taxon>
        <taxon>Pseudomonadati</taxon>
        <taxon>Pseudomonadota</taxon>
        <taxon>Alphaproteobacteria</taxon>
        <taxon>Hyphomicrobiales</taxon>
        <taxon>Phyllobacteriaceae</taxon>
        <taxon>Nitratireductor</taxon>
    </lineage>
</organism>
<dbReference type="InterPro" id="IPR029016">
    <property type="entry name" value="GAF-like_dom_sf"/>
</dbReference>
<dbReference type="PATRIC" id="fig|1231190.3.peg.460"/>
<dbReference type="SUPFAM" id="SSF46785">
    <property type="entry name" value="Winged helix' DNA-binding domain"/>
    <property type="match status" value="1"/>
</dbReference>
<protein>
    <submittedName>
        <fullName evidence="6">Regulatory protein, IclR</fullName>
    </submittedName>
</protein>
<feature type="domain" description="IclR-ED" evidence="5">
    <location>
        <begin position="78"/>
        <end position="260"/>
    </location>
</feature>
<dbReference type="Pfam" id="PF09339">
    <property type="entry name" value="HTH_IclR"/>
    <property type="match status" value="1"/>
</dbReference>
<dbReference type="Gene3D" id="1.10.10.10">
    <property type="entry name" value="Winged helix-like DNA-binding domain superfamily/Winged helix DNA-binding domain"/>
    <property type="match status" value="1"/>
</dbReference>
<evidence type="ECO:0000259" key="5">
    <source>
        <dbReference type="PROSITE" id="PS51078"/>
    </source>
</evidence>
<feature type="domain" description="HTH iclR-type" evidence="4">
    <location>
        <begin position="14"/>
        <end position="77"/>
    </location>
</feature>
<dbReference type="STRING" id="721133.SAMN05216176_102442"/>
<dbReference type="PANTHER" id="PTHR30136:SF24">
    <property type="entry name" value="HTH-TYPE TRANSCRIPTIONAL REPRESSOR ALLR"/>
    <property type="match status" value="1"/>
</dbReference>
<dbReference type="eggNOG" id="COG1414">
    <property type="taxonomic scope" value="Bacteria"/>
</dbReference>